<dbReference type="InterPro" id="IPR012061">
    <property type="entry name" value="Glu_synth_lsu_3"/>
</dbReference>
<dbReference type="InterPro" id="IPR036485">
    <property type="entry name" value="Glu_synth_asu_C_sf"/>
</dbReference>
<name>A0ABV4TTU2_9GAMM</name>
<accession>A0ABV4TTU2</accession>
<dbReference type="SUPFAM" id="SSF69336">
    <property type="entry name" value="Alpha subunit of glutamate synthase, C-terminal domain"/>
    <property type="match status" value="1"/>
</dbReference>
<comment type="caution">
    <text evidence="1">The sequence shown here is derived from an EMBL/GenBank/DDBJ whole genome shotgun (WGS) entry which is preliminary data.</text>
</comment>
<dbReference type="EMBL" id="JBGUAW010000004">
    <property type="protein sequence ID" value="MFA9460417.1"/>
    <property type="molecule type" value="Genomic_DNA"/>
</dbReference>
<protein>
    <submittedName>
        <fullName evidence="1">Protein glxC</fullName>
    </submittedName>
</protein>
<sequence>MAGISEGKAPESNGESDLRFDLREHSVRHINGRLHGDLSGIRHVAIDHPDGAHNLAVGVDAPVNIDIQGHAGYFIGGMNQQAEITVHGNVGWSVGENIMSGTVRVKGFASECAAASGHGGLVVIEKDASSRCGISMKGVDIVVGGSVGHMSGFMAQLGTMVICGDAGHGLGDSLYEAVIYIRGKDHGLGADAREEPMEETDRRKVAGLLEKAGLDYAPSEFRRIASGRTLYHWNADAEQEY</sequence>
<reference evidence="1 2" key="1">
    <citation type="submission" date="2024-08" db="EMBL/GenBank/DDBJ databases">
        <title>Whole-genome sequencing of halo(alkali)philic microorganisms from hypersaline lakes.</title>
        <authorList>
            <person name="Sorokin D.Y."/>
            <person name="Merkel A.Y."/>
            <person name="Messina E."/>
            <person name="Yakimov M."/>
        </authorList>
    </citation>
    <scope>NUCLEOTIDE SEQUENCE [LARGE SCALE GENOMIC DNA]</scope>
    <source>
        <strain evidence="1 2">Cl-TMA</strain>
    </source>
</reference>
<proteinExistence type="predicted"/>
<dbReference type="RefSeq" id="WP_373655205.1">
    <property type="nucleotide sequence ID" value="NZ_JBGUAW010000004.1"/>
</dbReference>
<dbReference type="PANTHER" id="PTHR39673:SF5">
    <property type="entry name" value="TUNGSTEN-CONTAINING FORMYLMETHANOFURAN DEHYDROGENASE 2 SUBUNIT C"/>
    <property type="match status" value="1"/>
</dbReference>
<gene>
    <name evidence="1" type="ORF">ACERLL_06195</name>
</gene>
<dbReference type="PANTHER" id="PTHR39673">
    <property type="entry name" value="TUNGSTEN FORMYLMETHANOFURAN DEHYDROGENASE, SUBUNIT C (FWDC)"/>
    <property type="match status" value="1"/>
</dbReference>
<dbReference type="PIRSF" id="PIRSF006519">
    <property type="entry name" value="GOGAT_dom3"/>
    <property type="match status" value="1"/>
</dbReference>
<evidence type="ECO:0000313" key="2">
    <source>
        <dbReference type="Proteomes" id="UP001575181"/>
    </source>
</evidence>
<dbReference type="Proteomes" id="UP001575181">
    <property type="component" value="Unassembled WGS sequence"/>
</dbReference>
<dbReference type="CDD" id="cd00504">
    <property type="entry name" value="GXGXG"/>
    <property type="match status" value="1"/>
</dbReference>
<evidence type="ECO:0000313" key="1">
    <source>
        <dbReference type="EMBL" id="MFA9460417.1"/>
    </source>
</evidence>
<dbReference type="Gene3D" id="2.160.20.60">
    <property type="entry name" value="Glutamate synthase, alpha subunit, C-terminal domain"/>
    <property type="match status" value="1"/>
</dbReference>
<keyword evidence="2" id="KW-1185">Reference proteome</keyword>
<organism evidence="1 2">
    <name type="scientific">Thiohalorhabdus methylotrophus</name>
    <dbReference type="NCBI Taxonomy" id="3242694"/>
    <lineage>
        <taxon>Bacteria</taxon>
        <taxon>Pseudomonadati</taxon>
        <taxon>Pseudomonadota</taxon>
        <taxon>Gammaproteobacteria</taxon>
        <taxon>Thiohalorhabdales</taxon>
        <taxon>Thiohalorhabdaceae</taxon>
        <taxon>Thiohalorhabdus</taxon>
    </lineage>
</organism>